<sequence length="150" mass="17037">MKIFVVIALLALAASSVSAQLDACSQGFGQCQQQPFQQPIINPCKEFVRQQCSPVAMPWWEQSRRLELSTCQVMKRQCCQQMRMMAQQYRCKDICNMVQSIVQQLQYGGRRFGEPQTQEQLALNLPSMCGVYPRYCITPCTVATGHCGSW</sequence>
<evidence type="ECO:0000313" key="10">
    <source>
        <dbReference type="EnsemblPlants" id="LPERR06G13680.1"/>
    </source>
</evidence>
<dbReference type="InterPro" id="IPR036312">
    <property type="entry name" value="Bifun_inhib/LTP/seed_sf"/>
</dbReference>
<evidence type="ECO:0000256" key="5">
    <source>
        <dbReference type="ARBA" id="ARBA00023742"/>
    </source>
</evidence>
<name>A0A0D9WQQ8_9ORYZ</name>
<keyword evidence="4" id="KW-0708">Seed storage protein</keyword>
<comment type="function">
    <text evidence="5">Seed storage protein; serves as a source of nitrogen, carbon and sulfur for the young developing seedling.</text>
</comment>
<keyword evidence="2 8" id="KW-0732">Signal</keyword>
<dbReference type="InterPro" id="IPR001954">
    <property type="entry name" value="Glia_glutenin"/>
</dbReference>
<dbReference type="PANTHER" id="PTHR33454:SF19">
    <property type="entry name" value="PROLAMIN PPROL 14P"/>
    <property type="match status" value="1"/>
</dbReference>
<protein>
    <recommendedName>
        <fullName evidence="9">Bifunctional inhibitor/plant lipid transfer protein/seed storage helical domain-containing protein</fullName>
    </recommendedName>
</protein>
<accession>A0A0D9WQQ8</accession>
<evidence type="ECO:0000259" key="9">
    <source>
        <dbReference type="SMART" id="SM00499"/>
    </source>
</evidence>
<dbReference type="GO" id="GO:0045735">
    <property type="term" value="F:nutrient reservoir activity"/>
    <property type="evidence" value="ECO:0007669"/>
    <property type="project" value="UniProtKB-KW"/>
</dbReference>
<dbReference type="PRINTS" id="PR00208">
    <property type="entry name" value="GLIADGLUTEN"/>
</dbReference>
<evidence type="ECO:0000256" key="8">
    <source>
        <dbReference type="SAM" id="SignalP"/>
    </source>
</evidence>
<evidence type="ECO:0000256" key="2">
    <source>
        <dbReference type="ARBA" id="ARBA00022729"/>
    </source>
</evidence>
<dbReference type="SMART" id="SM00499">
    <property type="entry name" value="AAI"/>
    <property type="match status" value="1"/>
</dbReference>
<evidence type="ECO:0000256" key="6">
    <source>
        <dbReference type="ARBA" id="ARBA00023770"/>
    </source>
</evidence>
<dbReference type="HOGENOM" id="CLU_081977_1_1_1"/>
<reference evidence="10" key="3">
    <citation type="submission" date="2015-04" db="UniProtKB">
        <authorList>
            <consortium name="EnsemblPlants"/>
        </authorList>
    </citation>
    <scope>IDENTIFICATION</scope>
</reference>
<keyword evidence="1" id="KW-0926">Vacuole</keyword>
<dbReference type="SUPFAM" id="SSF47699">
    <property type="entry name" value="Bifunctional inhibitor/lipid-transfer protein/seed storage 2S albumin"/>
    <property type="match status" value="1"/>
</dbReference>
<dbReference type="Proteomes" id="UP000032180">
    <property type="component" value="Chromosome 6"/>
</dbReference>
<organism evidence="10 11">
    <name type="scientific">Leersia perrieri</name>
    <dbReference type="NCBI Taxonomy" id="77586"/>
    <lineage>
        <taxon>Eukaryota</taxon>
        <taxon>Viridiplantae</taxon>
        <taxon>Streptophyta</taxon>
        <taxon>Embryophyta</taxon>
        <taxon>Tracheophyta</taxon>
        <taxon>Spermatophyta</taxon>
        <taxon>Magnoliopsida</taxon>
        <taxon>Liliopsida</taxon>
        <taxon>Poales</taxon>
        <taxon>Poaceae</taxon>
        <taxon>BOP clade</taxon>
        <taxon>Oryzoideae</taxon>
        <taxon>Oryzeae</taxon>
        <taxon>Oryzinae</taxon>
        <taxon>Leersia</taxon>
    </lineage>
</organism>
<dbReference type="GO" id="GO:0033095">
    <property type="term" value="C:aleurone grain"/>
    <property type="evidence" value="ECO:0007669"/>
    <property type="project" value="UniProtKB-SubCell"/>
</dbReference>
<reference evidence="10 11" key="1">
    <citation type="submission" date="2012-08" db="EMBL/GenBank/DDBJ databases">
        <title>Oryza genome evolution.</title>
        <authorList>
            <person name="Wing R.A."/>
        </authorList>
    </citation>
    <scope>NUCLEOTIDE SEQUENCE</scope>
</reference>
<evidence type="ECO:0000256" key="4">
    <source>
        <dbReference type="ARBA" id="ARBA00023129"/>
    </source>
</evidence>
<keyword evidence="3" id="KW-0758">Storage protein</keyword>
<feature type="signal peptide" evidence="8">
    <location>
        <begin position="1"/>
        <end position="19"/>
    </location>
</feature>
<evidence type="ECO:0000313" key="11">
    <source>
        <dbReference type="Proteomes" id="UP000032180"/>
    </source>
</evidence>
<proteinExistence type="inferred from homology"/>
<feature type="domain" description="Bifunctional inhibitor/plant lipid transfer protein/seed storage helical" evidence="9">
    <location>
        <begin position="44"/>
        <end position="136"/>
    </location>
</feature>
<evidence type="ECO:0000256" key="7">
    <source>
        <dbReference type="ARBA" id="ARBA00023784"/>
    </source>
</evidence>
<comment type="subcellular location">
    <subcellularLocation>
        <location evidence="6">Vacuole</location>
        <location evidence="6">Aleurone grain</location>
    </subcellularLocation>
</comment>
<dbReference type="InterPro" id="IPR016140">
    <property type="entry name" value="Bifunc_inhib/LTP/seed_store"/>
</dbReference>
<comment type="similarity">
    <text evidence="7">Belongs to the prolamin family.</text>
</comment>
<dbReference type="EnsemblPlants" id="LPERR06G13680.1">
    <property type="protein sequence ID" value="LPERR06G13680.1"/>
    <property type="gene ID" value="LPERR06G13680"/>
</dbReference>
<dbReference type="Gene3D" id="1.10.110.10">
    <property type="entry name" value="Plant lipid-transfer and hydrophobic proteins"/>
    <property type="match status" value="1"/>
</dbReference>
<dbReference type="Pfam" id="PF13016">
    <property type="entry name" value="Gliadin"/>
    <property type="match status" value="1"/>
</dbReference>
<dbReference type="Gramene" id="LPERR06G13680.1">
    <property type="protein sequence ID" value="LPERR06G13680.1"/>
    <property type="gene ID" value="LPERR06G13680"/>
</dbReference>
<dbReference type="PANTHER" id="PTHR33454">
    <property type="entry name" value="PROLAMIN PPROL 14P"/>
    <property type="match status" value="1"/>
</dbReference>
<evidence type="ECO:0000256" key="3">
    <source>
        <dbReference type="ARBA" id="ARBA00022761"/>
    </source>
</evidence>
<dbReference type="AlphaFoldDB" id="A0A0D9WQQ8"/>
<reference evidence="11" key="2">
    <citation type="submission" date="2013-12" db="EMBL/GenBank/DDBJ databases">
        <authorList>
            <person name="Yu Y."/>
            <person name="Lee S."/>
            <person name="de Baynast K."/>
            <person name="Wissotski M."/>
            <person name="Liu L."/>
            <person name="Talag J."/>
            <person name="Goicoechea J."/>
            <person name="Angelova A."/>
            <person name="Jetty R."/>
            <person name="Kudrna D."/>
            <person name="Golser W."/>
            <person name="Rivera L."/>
            <person name="Zhang J."/>
            <person name="Wing R."/>
        </authorList>
    </citation>
    <scope>NUCLEOTIDE SEQUENCE</scope>
</reference>
<keyword evidence="11" id="KW-1185">Reference proteome</keyword>
<evidence type="ECO:0000256" key="1">
    <source>
        <dbReference type="ARBA" id="ARBA00022554"/>
    </source>
</evidence>
<dbReference type="eggNOG" id="ENOG502R3UJ">
    <property type="taxonomic scope" value="Eukaryota"/>
</dbReference>
<dbReference type="CDD" id="cd00261">
    <property type="entry name" value="AAI_SS"/>
    <property type="match status" value="1"/>
</dbReference>
<feature type="chain" id="PRO_5002348945" description="Bifunctional inhibitor/plant lipid transfer protein/seed storage helical domain-containing protein" evidence="8">
    <location>
        <begin position="20"/>
        <end position="150"/>
    </location>
</feature>